<dbReference type="Pfam" id="PF00533">
    <property type="entry name" value="BRCT"/>
    <property type="match status" value="1"/>
</dbReference>
<dbReference type="SMART" id="SM00292">
    <property type="entry name" value="BRCT"/>
    <property type="match status" value="2"/>
</dbReference>
<feature type="domain" description="BRCT" evidence="12">
    <location>
        <begin position="838"/>
        <end position="899"/>
    </location>
</feature>
<gene>
    <name evidence="14" type="ORF">VFH_I462360</name>
</gene>
<evidence type="ECO:0000259" key="12">
    <source>
        <dbReference type="PROSITE" id="PS50172"/>
    </source>
</evidence>
<dbReference type="GO" id="GO:0005634">
    <property type="term" value="C:nucleus"/>
    <property type="evidence" value="ECO:0007669"/>
    <property type="project" value="UniProtKB-SubCell"/>
</dbReference>
<keyword evidence="4" id="KW-0227">DNA damage</keyword>
<dbReference type="PROSITE" id="PS50089">
    <property type="entry name" value="ZF_RING_2"/>
    <property type="match status" value="1"/>
</dbReference>
<dbReference type="GO" id="GO:0045944">
    <property type="term" value="P:positive regulation of transcription by RNA polymerase II"/>
    <property type="evidence" value="ECO:0007669"/>
    <property type="project" value="TreeGrafter"/>
</dbReference>
<keyword evidence="8" id="KW-0539">Nucleus</keyword>
<feature type="region of interest" description="Disordered" evidence="10">
    <location>
        <begin position="515"/>
        <end position="615"/>
    </location>
</feature>
<evidence type="ECO:0000259" key="11">
    <source>
        <dbReference type="PROSITE" id="PS50089"/>
    </source>
</evidence>
<feature type="region of interest" description="Disordered" evidence="10">
    <location>
        <begin position="258"/>
        <end position="308"/>
    </location>
</feature>
<dbReference type="EMBL" id="OX451736">
    <property type="protein sequence ID" value="CAI8590893.1"/>
    <property type="molecule type" value="Genomic_DNA"/>
</dbReference>
<name>A0AAV0Z1M6_VICFA</name>
<feature type="domain" description="RING-type" evidence="11">
    <location>
        <begin position="13"/>
        <end position="51"/>
    </location>
</feature>
<dbReference type="InterPro" id="IPR001841">
    <property type="entry name" value="Znf_RING"/>
</dbReference>
<evidence type="ECO:0000256" key="1">
    <source>
        <dbReference type="ARBA" id="ARBA00004123"/>
    </source>
</evidence>
<dbReference type="FunFam" id="3.30.40.10:FF:000310">
    <property type="entry name" value="Breast cancer associated RING 1"/>
    <property type="match status" value="1"/>
</dbReference>
<dbReference type="SUPFAM" id="SSF52113">
    <property type="entry name" value="BRCT domain"/>
    <property type="match status" value="2"/>
</dbReference>
<dbReference type="SUPFAM" id="SSF57850">
    <property type="entry name" value="RING/U-box"/>
    <property type="match status" value="1"/>
</dbReference>
<dbReference type="InterPro" id="IPR031099">
    <property type="entry name" value="BRCA1-associated"/>
</dbReference>
<feature type="domain" description="BRCT" evidence="12">
    <location>
        <begin position="920"/>
        <end position="1022"/>
    </location>
</feature>
<feature type="compositionally biased region" description="Basic and acidic residues" evidence="10">
    <location>
        <begin position="156"/>
        <end position="174"/>
    </location>
</feature>
<keyword evidence="7" id="KW-0234">DNA repair</keyword>
<keyword evidence="6" id="KW-0862">Zinc</keyword>
<dbReference type="InterPro" id="IPR034732">
    <property type="entry name" value="EPHD"/>
</dbReference>
<feature type="domain" description="PHD-type" evidence="13">
    <location>
        <begin position="647"/>
        <end position="767"/>
    </location>
</feature>
<dbReference type="GO" id="GO:0004842">
    <property type="term" value="F:ubiquitin-protein transferase activity"/>
    <property type="evidence" value="ECO:0007669"/>
    <property type="project" value="TreeGrafter"/>
</dbReference>
<evidence type="ECO:0000256" key="8">
    <source>
        <dbReference type="ARBA" id="ARBA00023242"/>
    </source>
</evidence>
<keyword evidence="2" id="KW-0479">Metal-binding</keyword>
<dbReference type="Pfam" id="PF13923">
    <property type="entry name" value="zf-C3HC4_2"/>
    <property type="match status" value="1"/>
</dbReference>
<dbReference type="PROSITE" id="PS51805">
    <property type="entry name" value="EPHD"/>
    <property type="match status" value="1"/>
</dbReference>
<dbReference type="InterPro" id="IPR001357">
    <property type="entry name" value="BRCT_dom"/>
</dbReference>
<feature type="region of interest" description="Disordered" evidence="10">
    <location>
        <begin position="84"/>
        <end position="242"/>
    </location>
</feature>
<proteinExistence type="predicted"/>
<evidence type="ECO:0000313" key="14">
    <source>
        <dbReference type="EMBL" id="CAI8590893.1"/>
    </source>
</evidence>
<sequence>MGDLERMGRELKCPICWSLLNSAASLTCNHLFCNSCISKSMKSASSCPVCKVPFTRREVRAAPHIDNLVAIYKNMEAASGTNLFLTQNPSDTKSPDEEKQCEGNAESGEKGFGGTRENQADGEKTSMRKMSMKKITQENHTEDEKTPVRKKSTKKITQENHAEEDKAPVRENSRKKLKSGKKSLAASRAKPSFPAKKRVQVPQDILSETPIRDLKSGSISRINNEVTKEASTKGNEMEILSKKSDHVKEPFFWLREEQEGEMLSGRTNEDQIMEGSTPVPPSFSDLKDADDESPTKQAPSDEVQNKPPVNLFDSEMFEWTQKPCSPELFSTPTKMLVVEDVVEIDEIDEELVAATQEHQSSANAYSTQFANPNGTQLANTLPPSMSSQIKSSDDPNGKKKSTKRNMKAREKYRQDHIRELNRQSDVMNMDSNITSKAVEEQLLDHKNKASNLKKSSGRAKRVCFVTSADSTSQSACTVSNILGVQDNDVRKMAKNSYASASKQDNEMLCPKKIAGKSQVKRSGKQKVDAVHAPPEDLSSVQNPFKELAGLASSSLSPQMDNNRNTAKTRKRKNSLSTKSTPCSSERKNAKKSKPSPELISRTKDDKEIKPNTQKVTDVGALNDSLKEKQCHLTDQPALRKCVSHAKKYECAFCLSSEESEASGTIVHYFDGKPVTADYEGGSKVIHCHKNCTEWAPNVYFEDDNARNLEAEISRSRRIKCSFCGLKGAALGCYEKSCRKSFHVTCAKLTPECRWDMENFVMLCPLHAPSKLPYESSGSHHRSKTLAATKAKSCTVKLDTTSQSRIAHGSHKKIVLCCSALSVQERDVVSEFEKVSKVTVSKTWDSSVTHVIASTDENGACRRTLKVLLGILEGKWILSIEWIKACIKEAGPVDEDCYEVNVDIHGIKDGPCLGRLRVLNKQPKLFDGYKFYFIGDFIPSYKGYLQDLVIAAGGIILHRKPVSGDQNTMRPQLTLIIYNLELPANCNPLDKDAIFSQRRRGAEVLARSTDSMVASNTWIMNSIAGCKLQSLV</sequence>
<dbReference type="PROSITE" id="PS00518">
    <property type="entry name" value="ZF_RING_1"/>
    <property type="match status" value="1"/>
</dbReference>
<dbReference type="PROSITE" id="PS50172">
    <property type="entry name" value="BRCT"/>
    <property type="match status" value="2"/>
</dbReference>
<keyword evidence="5 9" id="KW-0863">Zinc-finger</keyword>
<dbReference type="InterPro" id="IPR036420">
    <property type="entry name" value="BRCT_dom_sf"/>
</dbReference>
<dbReference type="InterPro" id="IPR013083">
    <property type="entry name" value="Znf_RING/FYVE/PHD"/>
</dbReference>
<dbReference type="InterPro" id="IPR001965">
    <property type="entry name" value="Znf_PHD"/>
</dbReference>
<dbReference type="GO" id="GO:0000724">
    <property type="term" value="P:double-strand break repair via homologous recombination"/>
    <property type="evidence" value="ECO:0007669"/>
    <property type="project" value="UniProtKB-ARBA"/>
</dbReference>
<evidence type="ECO:0000256" key="9">
    <source>
        <dbReference type="PROSITE-ProRule" id="PRU00175"/>
    </source>
</evidence>
<dbReference type="CDD" id="cd17734">
    <property type="entry name" value="BRCT_Bard1_rpt1"/>
    <property type="match status" value="1"/>
</dbReference>
<evidence type="ECO:0000256" key="5">
    <source>
        <dbReference type="ARBA" id="ARBA00022771"/>
    </source>
</evidence>
<evidence type="ECO:0000256" key="10">
    <source>
        <dbReference type="SAM" id="MobiDB-lite"/>
    </source>
</evidence>
<dbReference type="Gene3D" id="3.30.40.10">
    <property type="entry name" value="Zinc/RING finger domain, C3HC4 (zinc finger)"/>
    <property type="match status" value="2"/>
</dbReference>
<evidence type="ECO:0000256" key="2">
    <source>
        <dbReference type="ARBA" id="ARBA00022723"/>
    </source>
</evidence>
<dbReference type="Proteomes" id="UP001157006">
    <property type="component" value="Chromosome 1L"/>
</dbReference>
<feature type="compositionally biased region" description="Basic and acidic residues" evidence="10">
    <location>
        <begin position="600"/>
        <end position="609"/>
    </location>
</feature>
<dbReference type="FunFam" id="3.30.40.10:FF:000352">
    <property type="entry name" value="Breast cancer associated RING 1"/>
    <property type="match status" value="1"/>
</dbReference>
<dbReference type="Pfam" id="PF13771">
    <property type="entry name" value="zf-HC5HC2H"/>
    <property type="match status" value="1"/>
</dbReference>
<feature type="compositionally biased region" description="Polar residues" evidence="10">
    <location>
        <begin position="551"/>
        <end position="565"/>
    </location>
</feature>
<evidence type="ECO:0000256" key="4">
    <source>
        <dbReference type="ARBA" id="ARBA00022763"/>
    </source>
</evidence>
<feature type="compositionally biased region" description="Polar residues" evidence="10">
    <location>
        <begin position="574"/>
        <end position="583"/>
    </location>
</feature>
<reference evidence="14 15" key="1">
    <citation type="submission" date="2023-01" db="EMBL/GenBank/DDBJ databases">
        <authorList>
            <person name="Kreplak J."/>
        </authorList>
    </citation>
    <scope>NUCLEOTIDE SEQUENCE [LARGE SCALE GENOMIC DNA]</scope>
</reference>
<keyword evidence="15" id="KW-1185">Reference proteome</keyword>
<dbReference type="Gene3D" id="3.40.50.10190">
    <property type="entry name" value="BRCT domain"/>
    <property type="match status" value="2"/>
</dbReference>
<dbReference type="SMART" id="SM00184">
    <property type="entry name" value="RING"/>
    <property type="match status" value="1"/>
</dbReference>
<evidence type="ECO:0000256" key="6">
    <source>
        <dbReference type="ARBA" id="ARBA00022833"/>
    </source>
</evidence>
<comment type="subcellular location">
    <subcellularLocation>
        <location evidence="1">Nucleus</location>
    </subcellularLocation>
</comment>
<dbReference type="AlphaFoldDB" id="A0AAV0Z1M6"/>
<evidence type="ECO:0000256" key="7">
    <source>
        <dbReference type="ARBA" id="ARBA00023204"/>
    </source>
</evidence>
<dbReference type="InterPro" id="IPR017907">
    <property type="entry name" value="Znf_RING_CS"/>
</dbReference>
<protein>
    <recommendedName>
        <fullName evidence="16">Protein BREAST CANCER SUSCEPTIBILITY 1 homolog</fullName>
    </recommendedName>
</protein>
<evidence type="ECO:0000259" key="13">
    <source>
        <dbReference type="PROSITE" id="PS51805"/>
    </source>
</evidence>
<feature type="compositionally biased region" description="Polar residues" evidence="10">
    <location>
        <begin position="366"/>
        <end position="390"/>
    </location>
</feature>
<organism evidence="14 15">
    <name type="scientific">Vicia faba</name>
    <name type="common">Broad bean</name>
    <name type="synonym">Faba vulgaris</name>
    <dbReference type="NCBI Taxonomy" id="3906"/>
    <lineage>
        <taxon>Eukaryota</taxon>
        <taxon>Viridiplantae</taxon>
        <taxon>Streptophyta</taxon>
        <taxon>Embryophyta</taxon>
        <taxon>Tracheophyta</taxon>
        <taxon>Spermatophyta</taxon>
        <taxon>Magnoliopsida</taxon>
        <taxon>eudicotyledons</taxon>
        <taxon>Gunneridae</taxon>
        <taxon>Pentapetalae</taxon>
        <taxon>rosids</taxon>
        <taxon>fabids</taxon>
        <taxon>Fabales</taxon>
        <taxon>Fabaceae</taxon>
        <taxon>Papilionoideae</taxon>
        <taxon>50 kb inversion clade</taxon>
        <taxon>NPAAA clade</taxon>
        <taxon>Hologalegina</taxon>
        <taxon>IRL clade</taxon>
        <taxon>Fabeae</taxon>
        <taxon>Vicia</taxon>
    </lineage>
</organism>
<feature type="region of interest" description="Disordered" evidence="10">
    <location>
        <begin position="366"/>
        <end position="412"/>
    </location>
</feature>
<accession>A0AAV0Z1M6</accession>
<dbReference type="SMART" id="SM00249">
    <property type="entry name" value="PHD"/>
    <property type="match status" value="1"/>
</dbReference>
<dbReference type="FunFam" id="3.40.50.10190:FF:000006">
    <property type="entry name" value="Breast cancer type 1 susceptibility protein homolog"/>
    <property type="match status" value="1"/>
</dbReference>
<dbReference type="PANTHER" id="PTHR13763">
    <property type="entry name" value="BREAST CANCER TYPE 1 SUSCEPTIBILITY PROTEIN BRCA1"/>
    <property type="match status" value="1"/>
</dbReference>
<dbReference type="PANTHER" id="PTHR13763:SF0">
    <property type="entry name" value="BREAST CANCER TYPE 1 SUSCEPTIBILITY PROTEIN"/>
    <property type="match status" value="1"/>
</dbReference>
<evidence type="ECO:0000256" key="3">
    <source>
        <dbReference type="ARBA" id="ARBA00022737"/>
    </source>
</evidence>
<evidence type="ECO:0000313" key="15">
    <source>
        <dbReference type="Proteomes" id="UP001157006"/>
    </source>
</evidence>
<keyword evidence="3" id="KW-0677">Repeat</keyword>
<dbReference type="GO" id="GO:0008270">
    <property type="term" value="F:zinc ion binding"/>
    <property type="evidence" value="ECO:0007669"/>
    <property type="project" value="UniProtKB-KW"/>
</dbReference>
<feature type="compositionally biased region" description="Basic and acidic residues" evidence="10">
    <location>
        <begin position="226"/>
        <end position="242"/>
    </location>
</feature>
<evidence type="ECO:0008006" key="16">
    <source>
        <dbReference type="Google" id="ProtNLM"/>
    </source>
</evidence>
<feature type="compositionally biased region" description="Basic and acidic residues" evidence="10">
    <location>
        <begin position="135"/>
        <end position="147"/>
    </location>
</feature>